<dbReference type="InterPro" id="IPR050109">
    <property type="entry name" value="HTH-type_TetR-like_transc_reg"/>
</dbReference>
<evidence type="ECO:0000256" key="4">
    <source>
        <dbReference type="PROSITE-ProRule" id="PRU00335"/>
    </source>
</evidence>
<dbReference type="RefSeq" id="WP_075584177.1">
    <property type="nucleotide sequence ID" value="NZ_CADFFX010000005.1"/>
</dbReference>
<dbReference type="InterPro" id="IPR001647">
    <property type="entry name" value="HTH_TetR"/>
</dbReference>
<proteinExistence type="predicted"/>
<evidence type="ECO:0000256" key="1">
    <source>
        <dbReference type="ARBA" id="ARBA00023015"/>
    </source>
</evidence>
<dbReference type="Pfam" id="PF00440">
    <property type="entry name" value="TetR_N"/>
    <property type="match status" value="1"/>
</dbReference>
<protein>
    <submittedName>
        <fullName evidence="6">TetR family transcriptional regulator</fullName>
    </submittedName>
</protein>
<evidence type="ECO:0000256" key="2">
    <source>
        <dbReference type="ARBA" id="ARBA00023125"/>
    </source>
</evidence>
<dbReference type="SUPFAM" id="SSF46689">
    <property type="entry name" value="Homeodomain-like"/>
    <property type="match status" value="1"/>
</dbReference>
<dbReference type="PROSITE" id="PS50977">
    <property type="entry name" value="HTH_TETR_2"/>
    <property type="match status" value="1"/>
</dbReference>
<keyword evidence="7" id="KW-1185">Reference proteome</keyword>
<dbReference type="PANTHER" id="PTHR30055">
    <property type="entry name" value="HTH-TYPE TRANSCRIPTIONAL REGULATOR RUTR"/>
    <property type="match status" value="1"/>
</dbReference>
<feature type="DNA-binding region" description="H-T-H motif" evidence="4">
    <location>
        <begin position="53"/>
        <end position="72"/>
    </location>
</feature>
<evidence type="ECO:0000256" key="3">
    <source>
        <dbReference type="ARBA" id="ARBA00023163"/>
    </source>
</evidence>
<dbReference type="GO" id="GO:0000976">
    <property type="term" value="F:transcription cis-regulatory region binding"/>
    <property type="evidence" value="ECO:0007669"/>
    <property type="project" value="TreeGrafter"/>
</dbReference>
<dbReference type="PANTHER" id="PTHR30055:SF234">
    <property type="entry name" value="HTH-TYPE TRANSCRIPTIONAL REGULATOR BETI"/>
    <property type="match status" value="1"/>
</dbReference>
<keyword evidence="1" id="KW-0805">Transcription regulation</keyword>
<evidence type="ECO:0000259" key="5">
    <source>
        <dbReference type="PROSITE" id="PS50977"/>
    </source>
</evidence>
<keyword evidence="3" id="KW-0804">Transcription</keyword>
<sequence>MQDAPPNSCPCEETKIATSPLSFPPVDFDEGPAGTILAAAREILFRDHYSGLTMDRLALALGMSKKTLYVHFPSKDAMVAAIIAATGVSIRRQVSAILDGPGRFPEKLERLLRTVADHVGVMSPDFLRDLNRFAPQLFDEIQAIKERNIPTVFGRVMQLGIEQGMIRADIDVTFLAEYWLQVARGVHDPALLARTHLAPREALEKALDLFFGGVLSPAARKHLGQRLPGKPHA</sequence>
<gene>
    <name evidence="6" type="ORF">BG61_17320</name>
</gene>
<name>A0A069PNG9_9BURK</name>
<keyword evidence="2 4" id="KW-0238">DNA-binding</keyword>
<comment type="caution">
    <text evidence="6">The sequence shown here is derived from an EMBL/GenBank/DDBJ whole genome shotgun (WGS) entry which is preliminary data.</text>
</comment>
<evidence type="ECO:0000313" key="6">
    <source>
        <dbReference type="EMBL" id="KDR41444.1"/>
    </source>
</evidence>
<dbReference type="SUPFAM" id="SSF48498">
    <property type="entry name" value="Tetracyclin repressor-like, C-terminal domain"/>
    <property type="match status" value="1"/>
</dbReference>
<accession>A0A069PNG9</accession>
<dbReference type="PRINTS" id="PR00455">
    <property type="entry name" value="HTHTETR"/>
</dbReference>
<dbReference type="Proteomes" id="UP000027466">
    <property type="component" value="Unassembled WGS sequence"/>
</dbReference>
<dbReference type="InterPro" id="IPR036271">
    <property type="entry name" value="Tet_transcr_reg_TetR-rel_C_sf"/>
</dbReference>
<dbReference type="Gene3D" id="1.10.357.10">
    <property type="entry name" value="Tetracycline Repressor, domain 2"/>
    <property type="match status" value="1"/>
</dbReference>
<organism evidence="6 7">
    <name type="scientific">Caballeronia glathei</name>
    <dbReference type="NCBI Taxonomy" id="60547"/>
    <lineage>
        <taxon>Bacteria</taxon>
        <taxon>Pseudomonadati</taxon>
        <taxon>Pseudomonadota</taxon>
        <taxon>Betaproteobacteria</taxon>
        <taxon>Burkholderiales</taxon>
        <taxon>Burkholderiaceae</taxon>
        <taxon>Caballeronia</taxon>
    </lineage>
</organism>
<dbReference type="STRING" id="60547.GCA_000751215_04165"/>
<dbReference type="Gene3D" id="1.10.10.60">
    <property type="entry name" value="Homeodomain-like"/>
    <property type="match status" value="1"/>
</dbReference>
<evidence type="ECO:0000313" key="7">
    <source>
        <dbReference type="Proteomes" id="UP000027466"/>
    </source>
</evidence>
<dbReference type="AlphaFoldDB" id="A0A069PNG9"/>
<reference evidence="6 7" key="1">
    <citation type="submission" date="2014-03" db="EMBL/GenBank/DDBJ databases">
        <title>Draft Genome Sequences of Four Burkholderia Strains.</title>
        <authorList>
            <person name="Liu X.Y."/>
            <person name="Li C.X."/>
            <person name="Xu J.H."/>
        </authorList>
    </citation>
    <scope>NUCLEOTIDE SEQUENCE [LARGE SCALE GENOMIC DNA]</scope>
    <source>
        <strain evidence="6 7">DSM 50014</strain>
    </source>
</reference>
<dbReference type="GO" id="GO:0003700">
    <property type="term" value="F:DNA-binding transcription factor activity"/>
    <property type="evidence" value="ECO:0007669"/>
    <property type="project" value="TreeGrafter"/>
</dbReference>
<dbReference type="EMBL" id="JFHC01000027">
    <property type="protein sequence ID" value="KDR41444.1"/>
    <property type="molecule type" value="Genomic_DNA"/>
</dbReference>
<feature type="domain" description="HTH tetR-type" evidence="5">
    <location>
        <begin position="30"/>
        <end position="90"/>
    </location>
</feature>
<dbReference type="InterPro" id="IPR009057">
    <property type="entry name" value="Homeodomain-like_sf"/>
</dbReference>